<proteinExistence type="predicted"/>
<dbReference type="PANTHER" id="PTHR36014:SF1">
    <property type="entry name" value="OS03G0176700 PROTEIN"/>
    <property type="match status" value="1"/>
</dbReference>
<evidence type="ECO:0000313" key="1">
    <source>
        <dbReference type="EMBL" id="JAP14849.1"/>
    </source>
</evidence>
<dbReference type="PANTHER" id="PTHR36014">
    <property type="entry name" value="OS03G0176600 PROTEIN"/>
    <property type="match status" value="1"/>
</dbReference>
<organism evidence="1">
    <name type="scientific">Solanum chacoense</name>
    <name type="common">Chaco potato</name>
    <dbReference type="NCBI Taxonomy" id="4108"/>
    <lineage>
        <taxon>Eukaryota</taxon>
        <taxon>Viridiplantae</taxon>
        <taxon>Streptophyta</taxon>
        <taxon>Embryophyta</taxon>
        <taxon>Tracheophyta</taxon>
        <taxon>Spermatophyta</taxon>
        <taxon>Magnoliopsida</taxon>
        <taxon>eudicotyledons</taxon>
        <taxon>Gunneridae</taxon>
        <taxon>Pentapetalae</taxon>
        <taxon>asterids</taxon>
        <taxon>lamiids</taxon>
        <taxon>Solanales</taxon>
        <taxon>Solanaceae</taxon>
        <taxon>Solanoideae</taxon>
        <taxon>Solaneae</taxon>
        <taxon>Solanum</taxon>
    </lineage>
</organism>
<reference evidence="1" key="1">
    <citation type="submission" date="2015-12" db="EMBL/GenBank/DDBJ databases">
        <title>Gene expression during late stages of embryo sac development: a critical building block for successful pollen-pistil interactions.</title>
        <authorList>
            <person name="Liu Y."/>
            <person name="Joly V."/>
            <person name="Sabar M."/>
            <person name="Matton D.P."/>
        </authorList>
    </citation>
    <scope>NUCLEOTIDE SEQUENCE</scope>
</reference>
<accession>A0A0V0H393</accession>
<dbReference type="EMBL" id="GEDG01025985">
    <property type="protein sequence ID" value="JAP14849.1"/>
    <property type="molecule type" value="Transcribed_RNA"/>
</dbReference>
<name>A0A0V0H393_SOLCH</name>
<protein>
    <submittedName>
        <fullName evidence="1">Putative ovule protein</fullName>
    </submittedName>
</protein>
<dbReference type="AlphaFoldDB" id="A0A0V0H393"/>
<sequence>MYTPAHVTTSILNSRLLRSPPRQTLSPASYHRNFSLTCALLPETRRESRRLVNVALGVLLQWLALPKDAVGASPFDKYVKRKQLDPLEAYVPAVLLAGVQIKELGDTRFSLSLISFLNVKNFKKISSIHAAISVFI</sequence>